<dbReference type="CDD" id="cd10336">
    <property type="entry name" value="SLC6sbd_Tyt1-Like"/>
    <property type="match status" value="1"/>
</dbReference>
<feature type="transmembrane region" description="Helical" evidence="8">
    <location>
        <begin position="379"/>
        <end position="398"/>
    </location>
</feature>
<comment type="subcellular location">
    <subcellularLocation>
        <location evidence="1">Membrane</location>
        <topology evidence="1">Multi-pass membrane protein</topology>
    </subcellularLocation>
</comment>
<feature type="transmembrane region" description="Helical" evidence="8">
    <location>
        <begin position="126"/>
        <end position="145"/>
    </location>
</feature>
<feature type="transmembrane region" description="Helical" evidence="8">
    <location>
        <begin position="248"/>
        <end position="275"/>
    </location>
</feature>
<dbReference type="PANTHER" id="PTHR42948">
    <property type="entry name" value="TRANSPORTER"/>
    <property type="match status" value="1"/>
</dbReference>
<dbReference type="EMBL" id="JACHHT010000001">
    <property type="protein sequence ID" value="MBB6521188.1"/>
    <property type="molecule type" value="Genomic_DNA"/>
</dbReference>
<organism evidence="9 10">
    <name type="scientific">Pseudoteredinibacter isoporae</name>
    <dbReference type="NCBI Taxonomy" id="570281"/>
    <lineage>
        <taxon>Bacteria</taxon>
        <taxon>Pseudomonadati</taxon>
        <taxon>Pseudomonadota</taxon>
        <taxon>Gammaproteobacteria</taxon>
        <taxon>Cellvibrionales</taxon>
        <taxon>Cellvibrionaceae</taxon>
        <taxon>Pseudoteredinibacter</taxon>
    </lineage>
</organism>
<reference evidence="9 10" key="1">
    <citation type="submission" date="2020-08" db="EMBL/GenBank/DDBJ databases">
        <title>Genomic Encyclopedia of Type Strains, Phase IV (KMG-IV): sequencing the most valuable type-strain genomes for metagenomic binning, comparative biology and taxonomic classification.</title>
        <authorList>
            <person name="Goeker M."/>
        </authorList>
    </citation>
    <scope>NUCLEOTIDE SEQUENCE [LARGE SCALE GENOMIC DNA]</scope>
    <source>
        <strain evidence="9 10">DSM 22368</strain>
    </source>
</reference>
<feature type="compositionally biased region" description="Basic and acidic residues" evidence="7">
    <location>
        <begin position="1"/>
        <end position="11"/>
    </location>
</feature>
<keyword evidence="3 6" id="KW-0812">Transmembrane</keyword>
<keyword evidence="4 8" id="KW-1133">Transmembrane helix</keyword>
<evidence type="ECO:0000256" key="2">
    <source>
        <dbReference type="ARBA" id="ARBA00022448"/>
    </source>
</evidence>
<feature type="transmembrane region" description="Helical" evidence="8">
    <location>
        <begin position="183"/>
        <end position="200"/>
    </location>
</feature>
<dbReference type="Pfam" id="PF00209">
    <property type="entry name" value="SNF"/>
    <property type="match status" value="2"/>
</dbReference>
<feature type="transmembrane region" description="Helical" evidence="8">
    <location>
        <begin position="207"/>
        <end position="228"/>
    </location>
</feature>
<evidence type="ECO:0000256" key="7">
    <source>
        <dbReference type="SAM" id="MobiDB-lite"/>
    </source>
</evidence>
<keyword evidence="6" id="KW-0769">Symport</keyword>
<evidence type="ECO:0000256" key="3">
    <source>
        <dbReference type="ARBA" id="ARBA00022692"/>
    </source>
</evidence>
<evidence type="ECO:0000313" key="10">
    <source>
        <dbReference type="Proteomes" id="UP000528457"/>
    </source>
</evidence>
<dbReference type="InterPro" id="IPR000175">
    <property type="entry name" value="Na/ntran_symport"/>
</dbReference>
<sequence>MKEQLKQEWHSDYGSIPPMSETLESTVSSPPEPQSDANEQRWLGYWPFVWGATGAAVSLINLWRFPYLVGEHGGGLFLLVYLLCVIILAVPIMLAELLIGRLGRGNPVIAVASVAQLAGISSWWRLIGYLVIAASLLILPIYSVMGGWGLEFLSMALEHRFEGISFASSRADFDRFLLDQTTMLGWHSVMMLAAVALVAAGIRVLAWVLKILVPAMFIIMLALVYQLSSLDDFSHALEWMFVFRPEDFTWTSVLLALGHGFLTLGVGLGVIMTYSGYLPKGSQMGRLVLRISVLDLLMAVLAGLVALPLLMSIPEQAPAAGPESLFVSLPAVFGSMPGGFSLANWFYIAVVAVALSSIVPLMEPLVAHMQDRGWPRYQGAIFTGTVCWTLGLGVVMSFNQWQQVDLLDGLNFSELLDYLTANVLMPIVGLTMAVIVGWLLPVEKAREAFQQESKWRFQAWLLLLKYGAPLLIYAIFIMPMLQNWLL</sequence>
<evidence type="ECO:0000256" key="8">
    <source>
        <dbReference type="SAM" id="Phobius"/>
    </source>
</evidence>
<dbReference type="PROSITE" id="PS50267">
    <property type="entry name" value="NA_NEUROTRAN_SYMP_3"/>
    <property type="match status" value="1"/>
</dbReference>
<accession>A0A7X0JRX7</accession>
<feature type="transmembrane region" description="Helical" evidence="8">
    <location>
        <begin position="287"/>
        <end position="311"/>
    </location>
</feature>
<feature type="transmembrane region" description="Helical" evidence="8">
    <location>
        <begin position="418"/>
        <end position="440"/>
    </location>
</feature>
<dbReference type="AlphaFoldDB" id="A0A7X0JRX7"/>
<feature type="transmembrane region" description="Helical" evidence="8">
    <location>
        <begin position="43"/>
        <end position="63"/>
    </location>
</feature>
<evidence type="ECO:0000256" key="4">
    <source>
        <dbReference type="ARBA" id="ARBA00022989"/>
    </source>
</evidence>
<dbReference type="SUPFAM" id="SSF161070">
    <property type="entry name" value="SNF-like"/>
    <property type="match status" value="1"/>
</dbReference>
<gene>
    <name evidence="9" type="ORF">HNR48_001466</name>
</gene>
<feature type="transmembrane region" description="Helical" evidence="8">
    <location>
        <begin position="75"/>
        <end position="99"/>
    </location>
</feature>
<evidence type="ECO:0000256" key="5">
    <source>
        <dbReference type="ARBA" id="ARBA00023136"/>
    </source>
</evidence>
<dbReference type="PROSITE" id="PS00610">
    <property type="entry name" value="NA_NEUROTRAN_SYMP_1"/>
    <property type="match status" value="1"/>
</dbReference>
<dbReference type="PANTHER" id="PTHR42948:SF1">
    <property type="entry name" value="TRANSPORTER"/>
    <property type="match status" value="1"/>
</dbReference>
<dbReference type="GO" id="GO:0015293">
    <property type="term" value="F:symporter activity"/>
    <property type="evidence" value="ECO:0007669"/>
    <property type="project" value="UniProtKB-KW"/>
</dbReference>
<name>A0A7X0JRX7_9GAMM</name>
<dbReference type="InParanoid" id="A0A7X0JRX7"/>
<keyword evidence="5 8" id="KW-0472">Membrane</keyword>
<feature type="transmembrane region" description="Helical" evidence="8">
    <location>
        <begin position="345"/>
        <end position="367"/>
    </location>
</feature>
<dbReference type="Proteomes" id="UP000528457">
    <property type="component" value="Unassembled WGS sequence"/>
</dbReference>
<keyword evidence="2 6" id="KW-0813">Transport</keyword>
<comment type="similarity">
    <text evidence="6">Belongs to the sodium:neurotransmitter symporter (SNF) (TC 2.A.22) family.</text>
</comment>
<dbReference type="NCBIfam" id="NF037979">
    <property type="entry name" value="Na_transp"/>
    <property type="match status" value="1"/>
</dbReference>
<dbReference type="InterPro" id="IPR037272">
    <property type="entry name" value="SNS_sf"/>
</dbReference>
<evidence type="ECO:0000256" key="1">
    <source>
        <dbReference type="ARBA" id="ARBA00004141"/>
    </source>
</evidence>
<comment type="caution">
    <text evidence="9">The sequence shown here is derived from an EMBL/GenBank/DDBJ whole genome shotgun (WGS) entry which is preliminary data.</text>
</comment>
<evidence type="ECO:0000256" key="6">
    <source>
        <dbReference type="RuleBase" id="RU003732"/>
    </source>
</evidence>
<proteinExistence type="inferred from homology"/>
<dbReference type="GO" id="GO:0016020">
    <property type="term" value="C:membrane"/>
    <property type="evidence" value="ECO:0007669"/>
    <property type="project" value="UniProtKB-SubCell"/>
</dbReference>
<feature type="region of interest" description="Disordered" evidence="7">
    <location>
        <begin position="1"/>
        <end position="36"/>
    </location>
</feature>
<keyword evidence="10" id="KW-1185">Reference proteome</keyword>
<protein>
    <recommendedName>
        <fullName evidence="6">Transporter</fullName>
    </recommendedName>
</protein>
<dbReference type="RefSeq" id="WP_166849200.1">
    <property type="nucleotide sequence ID" value="NZ_JAAONY010000001.1"/>
</dbReference>
<feature type="transmembrane region" description="Helical" evidence="8">
    <location>
        <begin position="460"/>
        <end position="481"/>
    </location>
</feature>
<evidence type="ECO:0000313" key="9">
    <source>
        <dbReference type="EMBL" id="MBB6521188.1"/>
    </source>
</evidence>
<dbReference type="InterPro" id="IPR047218">
    <property type="entry name" value="YocR/YhdH-like"/>
</dbReference>
<dbReference type="PRINTS" id="PR00176">
    <property type="entry name" value="NANEUSMPORT"/>
</dbReference>